<dbReference type="Gene3D" id="3.30.360.10">
    <property type="entry name" value="Dihydrodipicolinate Reductase, domain 2"/>
    <property type="match status" value="1"/>
</dbReference>
<evidence type="ECO:0000313" key="15">
    <source>
        <dbReference type="Proteomes" id="UP000027665"/>
    </source>
</evidence>
<feature type="domain" description="Dihydrodipicolinate reductase C-terminal" evidence="13">
    <location>
        <begin position="128"/>
        <end position="246"/>
    </location>
</feature>
<keyword evidence="2" id="KW-0028">Amino-acid biosynthesis</keyword>
<evidence type="ECO:0000259" key="13">
    <source>
        <dbReference type="Pfam" id="PF05173"/>
    </source>
</evidence>
<evidence type="ECO:0000256" key="8">
    <source>
        <dbReference type="ARBA" id="ARBA00037922"/>
    </source>
</evidence>
<dbReference type="PANTHER" id="PTHR20836:SF0">
    <property type="entry name" value="4-HYDROXY-TETRAHYDRODIPICOLINATE REDUCTASE 1, CHLOROPLASTIC-RELATED"/>
    <property type="match status" value="1"/>
</dbReference>
<evidence type="ECO:0000313" key="14">
    <source>
        <dbReference type="EMBL" id="KEJ92823.1"/>
    </source>
</evidence>
<dbReference type="Pfam" id="PF01113">
    <property type="entry name" value="DapB_N"/>
    <property type="match status" value="1"/>
</dbReference>
<dbReference type="InterPro" id="IPR022663">
    <property type="entry name" value="DapB_C"/>
</dbReference>
<comment type="caution">
    <text evidence="14">The sequence shown here is derived from an EMBL/GenBank/DDBJ whole genome shotgun (WGS) entry which is preliminary data.</text>
</comment>
<dbReference type="GeneID" id="90983155"/>
<comment type="catalytic activity">
    <reaction evidence="10">
        <text>(S)-2,3,4,5-tetrahydrodipicolinate + NADP(+) + H2O = (2S,4S)-4-hydroxy-2,3,4,5-tetrahydrodipicolinate + NADPH + H(+)</text>
        <dbReference type="Rhea" id="RHEA:35331"/>
        <dbReference type="ChEBI" id="CHEBI:15377"/>
        <dbReference type="ChEBI" id="CHEBI:15378"/>
        <dbReference type="ChEBI" id="CHEBI:16845"/>
        <dbReference type="ChEBI" id="CHEBI:57783"/>
        <dbReference type="ChEBI" id="CHEBI:58349"/>
        <dbReference type="ChEBI" id="CHEBI:67139"/>
        <dbReference type="EC" id="1.17.1.8"/>
    </reaction>
</comment>
<dbReference type="InterPro" id="IPR036291">
    <property type="entry name" value="NAD(P)-bd_dom_sf"/>
</dbReference>
<dbReference type="Pfam" id="PF05173">
    <property type="entry name" value="DapB_C"/>
    <property type="match status" value="1"/>
</dbReference>
<feature type="domain" description="Dihydrodipicolinate reductase N-terminal" evidence="12">
    <location>
        <begin position="2"/>
        <end position="121"/>
    </location>
</feature>
<dbReference type="OrthoDB" id="9790352at2"/>
<dbReference type="eggNOG" id="COG0289">
    <property type="taxonomic scope" value="Bacteria"/>
</dbReference>
<dbReference type="AlphaFoldDB" id="A0A073IR40"/>
<comment type="similarity">
    <text evidence="1">Belongs to the DapB family.</text>
</comment>
<evidence type="ECO:0000256" key="10">
    <source>
        <dbReference type="ARBA" id="ARBA00049080"/>
    </source>
</evidence>
<dbReference type="RefSeq" id="WP_037975141.1">
    <property type="nucleotide sequence ID" value="NZ_JAWRIX010000056.1"/>
</dbReference>
<dbReference type="EMBL" id="JMKI01000016">
    <property type="protein sequence ID" value="KEJ92823.1"/>
    <property type="molecule type" value="Genomic_DNA"/>
</dbReference>
<protein>
    <recommendedName>
        <fullName evidence="9">4-hydroxy-tetrahydrodipicolinate reductase</fullName>
        <ecNumber evidence="9">1.17.1.8</ecNumber>
    </recommendedName>
</protein>
<comment type="pathway">
    <text evidence="8">Amino-acid biosynthesis; L-lysine biosynthesis via DAP pathway; (S)-tetrahydrodipicolinate from L-aspartate: step 4/4.</text>
</comment>
<keyword evidence="3" id="KW-0521">NADP</keyword>
<keyword evidence="6" id="KW-0520">NAD</keyword>
<dbReference type="InterPro" id="IPR023940">
    <property type="entry name" value="DHDPR_bac"/>
</dbReference>
<dbReference type="Gene3D" id="3.40.50.720">
    <property type="entry name" value="NAD(P)-binding Rossmann-like Domain"/>
    <property type="match status" value="1"/>
</dbReference>
<dbReference type="InterPro" id="IPR000846">
    <property type="entry name" value="DapB_N"/>
</dbReference>
<keyword evidence="5" id="KW-0560">Oxidoreductase</keyword>
<accession>A0A073IR40</accession>
<evidence type="ECO:0000259" key="12">
    <source>
        <dbReference type="Pfam" id="PF01113"/>
    </source>
</evidence>
<dbReference type="PANTHER" id="PTHR20836">
    <property type="entry name" value="DIHYDRODIPICOLINATE REDUCTASE"/>
    <property type="match status" value="1"/>
</dbReference>
<dbReference type="GO" id="GO:0005829">
    <property type="term" value="C:cytosol"/>
    <property type="evidence" value="ECO:0007669"/>
    <property type="project" value="TreeGrafter"/>
</dbReference>
<evidence type="ECO:0000256" key="11">
    <source>
        <dbReference type="ARBA" id="ARBA00049396"/>
    </source>
</evidence>
<dbReference type="GO" id="GO:0019877">
    <property type="term" value="P:diaminopimelate biosynthetic process"/>
    <property type="evidence" value="ECO:0007669"/>
    <property type="project" value="UniProtKB-KW"/>
</dbReference>
<dbReference type="PIRSF" id="PIRSF000161">
    <property type="entry name" value="DHPR"/>
    <property type="match status" value="1"/>
</dbReference>
<evidence type="ECO:0000256" key="5">
    <source>
        <dbReference type="ARBA" id="ARBA00023002"/>
    </source>
</evidence>
<dbReference type="SUPFAM" id="SSF51735">
    <property type="entry name" value="NAD(P)-binding Rossmann-fold domains"/>
    <property type="match status" value="1"/>
</dbReference>
<keyword evidence="7" id="KW-0457">Lysine biosynthesis</keyword>
<keyword evidence="4" id="KW-0220">Diaminopimelate biosynthesis</keyword>
<evidence type="ECO:0000256" key="4">
    <source>
        <dbReference type="ARBA" id="ARBA00022915"/>
    </source>
</evidence>
<evidence type="ECO:0000256" key="3">
    <source>
        <dbReference type="ARBA" id="ARBA00022857"/>
    </source>
</evidence>
<evidence type="ECO:0000256" key="9">
    <source>
        <dbReference type="ARBA" id="ARBA00038983"/>
    </source>
</evidence>
<gene>
    <name evidence="14" type="ORF">EH55_01180</name>
</gene>
<proteinExistence type="inferred from homology"/>
<dbReference type="Proteomes" id="UP000027665">
    <property type="component" value="Unassembled WGS sequence"/>
</dbReference>
<comment type="catalytic activity">
    <reaction evidence="11">
        <text>(S)-2,3,4,5-tetrahydrodipicolinate + NAD(+) + H2O = (2S,4S)-4-hydroxy-2,3,4,5-tetrahydrodipicolinate + NADH + H(+)</text>
        <dbReference type="Rhea" id="RHEA:35323"/>
        <dbReference type="ChEBI" id="CHEBI:15377"/>
        <dbReference type="ChEBI" id="CHEBI:15378"/>
        <dbReference type="ChEBI" id="CHEBI:16845"/>
        <dbReference type="ChEBI" id="CHEBI:57540"/>
        <dbReference type="ChEBI" id="CHEBI:57945"/>
        <dbReference type="ChEBI" id="CHEBI:67139"/>
        <dbReference type="EC" id="1.17.1.8"/>
    </reaction>
</comment>
<dbReference type="SUPFAM" id="SSF55347">
    <property type="entry name" value="Glyceraldehyde-3-phosphate dehydrogenase-like, C-terminal domain"/>
    <property type="match status" value="1"/>
</dbReference>
<dbReference type="GO" id="GO:0008839">
    <property type="term" value="F:4-hydroxy-tetrahydrodipicolinate reductase"/>
    <property type="evidence" value="ECO:0007669"/>
    <property type="project" value="UniProtKB-EC"/>
</dbReference>
<evidence type="ECO:0000256" key="6">
    <source>
        <dbReference type="ARBA" id="ARBA00023027"/>
    </source>
</evidence>
<dbReference type="CDD" id="cd02274">
    <property type="entry name" value="DHDPR_N"/>
    <property type="match status" value="1"/>
</dbReference>
<organism evidence="14 15">
    <name type="scientific">Synergistes jonesii</name>
    <dbReference type="NCBI Taxonomy" id="2754"/>
    <lineage>
        <taxon>Bacteria</taxon>
        <taxon>Thermotogati</taxon>
        <taxon>Synergistota</taxon>
        <taxon>Synergistia</taxon>
        <taxon>Synergistales</taxon>
        <taxon>Synergistaceae</taxon>
        <taxon>Synergistes</taxon>
    </lineage>
</organism>
<keyword evidence="15" id="KW-1185">Reference proteome</keyword>
<dbReference type="STRING" id="2754.EH55_01180"/>
<sequence length="263" mass="28448">MIKVFVSGASGNVGRAIVRGIPQRKNFSLVGGWCLEAGRDLGELAGIEKIGVAASLDLEEALRELRPDAVIDFSSAPLMEESLSLYLRLGLNAVIGTTGLAEDELSRHKAEVEAKGLRWAVIPNYCLGMALVADFVKKARKYYPFVTITDRHTNEMANAPSGTAALLASELSGEAPEVKSREIYRGALGANIGGVPVFSERLPMPGPYSEHVIKLARRDEVLTVTLQDYTSDVYLDGIFMAAERLPSLPRGAFIRSLGELTEL</sequence>
<evidence type="ECO:0000256" key="2">
    <source>
        <dbReference type="ARBA" id="ARBA00022605"/>
    </source>
</evidence>
<evidence type="ECO:0000256" key="1">
    <source>
        <dbReference type="ARBA" id="ARBA00006642"/>
    </source>
</evidence>
<evidence type="ECO:0000256" key="7">
    <source>
        <dbReference type="ARBA" id="ARBA00023154"/>
    </source>
</evidence>
<name>A0A073IR40_9BACT</name>
<reference evidence="14 15" key="1">
    <citation type="submission" date="2014-04" db="EMBL/GenBank/DDBJ databases">
        <title>Draft Genome Sequence of Synergistes jonesii.</title>
        <authorList>
            <person name="Coil D.A."/>
            <person name="Eisen J.A."/>
            <person name="Holland-Moritz H.E."/>
        </authorList>
    </citation>
    <scope>NUCLEOTIDE SEQUENCE [LARGE SCALE GENOMIC DNA]</scope>
    <source>
        <strain evidence="14 15">78-1</strain>
    </source>
</reference>
<dbReference type="EC" id="1.17.1.8" evidence="9"/>
<dbReference type="GO" id="GO:0009089">
    <property type="term" value="P:lysine biosynthetic process via diaminopimelate"/>
    <property type="evidence" value="ECO:0007669"/>
    <property type="project" value="InterPro"/>
</dbReference>